<dbReference type="PROSITE" id="PS50158">
    <property type="entry name" value="ZF_CCHC"/>
    <property type="match status" value="1"/>
</dbReference>
<evidence type="ECO:0000259" key="4">
    <source>
        <dbReference type="PROSITE" id="PS50158"/>
    </source>
</evidence>
<dbReference type="GO" id="GO:0008270">
    <property type="term" value="F:zinc ion binding"/>
    <property type="evidence" value="ECO:0007669"/>
    <property type="project" value="UniProtKB-KW"/>
</dbReference>
<reference evidence="5 6" key="1">
    <citation type="submission" date="2018-04" db="EMBL/GenBank/DDBJ databases">
        <title>WGS assembly of Panicum hallii var. hallii HAL2.</title>
        <authorList>
            <person name="Lovell J."/>
            <person name="Jenkins J."/>
            <person name="Lowry D."/>
            <person name="Mamidi S."/>
            <person name="Sreedasyam A."/>
            <person name="Weng X."/>
            <person name="Barry K."/>
            <person name="Bonette J."/>
            <person name="Campitelli B."/>
            <person name="Daum C."/>
            <person name="Gordon S."/>
            <person name="Gould B."/>
            <person name="Lipzen A."/>
            <person name="MacQueen A."/>
            <person name="Palacio-Mejia J."/>
            <person name="Plott C."/>
            <person name="Shakirov E."/>
            <person name="Shu S."/>
            <person name="Yoshinaga Y."/>
            <person name="Zane M."/>
            <person name="Rokhsar D."/>
            <person name="Grimwood J."/>
            <person name="Schmutz J."/>
            <person name="Juenger T."/>
        </authorList>
    </citation>
    <scope>NUCLEOTIDE SEQUENCE [LARGE SCALE GENOMIC DNA]</scope>
    <source>
        <strain evidence="6">cv. HAL2</strain>
    </source>
</reference>
<keyword evidence="2" id="KW-0175">Coiled coil</keyword>
<gene>
    <name evidence="5" type="ORF">GQ55_8G208900</name>
</gene>
<dbReference type="SUPFAM" id="SSF57756">
    <property type="entry name" value="Retrovirus zinc finger-like domains"/>
    <property type="match status" value="1"/>
</dbReference>
<dbReference type="Gramene" id="PUZ45276">
    <property type="protein sequence ID" value="PUZ45276"/>
    <property type="gene ID" value="GQ55_8G208900"/>
</dbReference>
<dbReference type="Proteomes" id="UP000244336">
    <property type="component" value="Chromosome 8"/>
</dbReference>
<dbReference type="GO" id="GO:0003676">
    <property type="term" value="F:nucleic acid binding"/>
    <property type="evidence" value="ECO:0007669"/>
    <property type="project" value="InterPro"/>
</dbReference>
<evidence type="ECO:0000256" key="3">
    <source>
        <dbReference type="SAM" id="MobiDB-lite"/>
    </source>
</evidence>
<feature type="coiled-coil region" evidence="2">
    <location>
        <begin position="245"/>
        <end position="289"/>
    </location>
</feature>
<evidence type="ECO:0000256" key="1">
    <source>
        <dbReference type="PROSITE-ProRule" id="PRU00047"/>
    </source>
</evidence>
<evidence type="ECO:0000313" key="6">
    <source>
        <dbReference type="Proteomes" id="UP000244336"/>
    </source>
</evidence>
<feature type="region of interest" description="Disordered" evidence="3">
    <location>
        <begin position="126"/>
        <end position="145"/>
    </location>
</feature>
<dbReference type="Pfam" id="PF00098">
    <property type="entry name" value="zf-CCHC"/>
    <property type="match status" value="1"/>
</dbReference>
<feature type="compositionally biased region" description="Basic and acidic residues" evidence="3">
    <location>
        <begin position="177"/>
        <end position="186"/>
    </location>
</feature>
<keyword evidence="1" id="KW-0863">Zinc-finger</keyword>
<feature type="compositionally biased region" description="Basic residues" evidence="3">
    <location>
        <begin position="383"/>
        <end position="393"/>
    </location>
</feature>
<proteinExistence type="predicted"/>
<feature type="region of interest" description="Disordered" evidence="3">
    <location>
        <begin position="371"/>
        <end position="394"/>
    </location>
</feature>
<sequence>MLKPNEVLFEPLVSTGSNYASWSAHVLNAFRTMGPTIERILVASILLSKFDIDLIDWANITQEELDCTQLNACANFLRSICCEDINDAIFKMKKIYHDAHLIWVTLKDIYDEAKCDVQVQEVSKSAEGCTASSKTEPQMTASKIQEGKYSVDRDLTFDVAVYPKVPDMEPGSSGSGRETERHRPSEESTSTTHSGSHLDHHQCFMAIHENKLDSDSDSDDEELVDKLRKISNKSQTTIIEIVKMVMKQDQEIERQEKLLSDKDEEIKSLALVEKKIQALTAQVDKLTSKCMDLQAYHMELKCSNGRLVESYVALEIAHEQVTVQDYLVQWNKVLEQEVERLSKNLTKMKGKSVVQHSQDNRETMMKKLEKGSTMQSSCNQVHKSNKSKPQAKKKNLDHIKYFKCSNRGHYASMIPIKLEGQQTLSKRQKTLPREDALAAAKMDTKLQLRKAVRNNENKPASNLKHKVCYTCRGKGHLGKDCPNGNTSKPNLVNNHNVHLRRSHDGACAGRMIKSSTIRPKDIWVPKSLLTNPCGPNTTWVPKYA</sequence>
<dbReference type="EMBL" id="CM009756">
    <property type="protein sequence ID" value="PUZ45276.1"/>
    <property type="molecule type" value="Genomic_DNA"/>
</dbReference>
<evidence type="ECO:0000313" key="5">
    <source>
        <dbReference type="EMBL" id="PUZ45276.1"/>
    </source>
</evidence>
<name>A0A2T7CPN0_9POAL</name>
<keyword evidence="6" id="KW-1185">Reference proteome</keyword>
<feature type="compositionally biased region" description="Polar residues" evidence="3">
    <location>
        <begin position="372"/>
        <end position="382"/>
    </location>
</feature>
<dbReference type="OrthoDB" id="696537at2759"/>
<evidence type="ECO:0000256" key="2">
    <source>
        <dbReference type="SAM" id="Coils"/>
    </source>
</evidence>
<protein>
    <recommendedName>
        <fullName evidence="4">CCHC-type domain-containing protein</fullName>
    </recommendedName>
</protein>
<accession>A0A2T7CPN0</accession>
<dbReference type="Gene3D" id="4.10.60.10">
    <property type="entry name" value="Zinc finger, CCHC-type"/>
    <property type="match status" value="1"/>
</dbReference>
<organism evidence="5 6">
    <name type="scientific">Panicum hallii var. hallii</name>
    <dbReference type="NCBI Taxonomy" id="1504633"/>
    <lineage>
        <taxon>Eukaryota</taxon>
        <taxon>Viridiplantae</taxon>
        <taxon>Streptophyta</taxon>
        <taxon>Embryophyta</taxon>
        <taxon>Tracheophyta</taxon>
        <taxon>Spermatophyta</taxon>
        <taxon>Magnoliopsida</taxon>
        <taxon>Liliopsida</taxon>
        <taxon>Poales</taxon>
        <taxon>Poaceae</taxon>
        <taxon>PACMAD clade</taxon>
        <taxon>Panicoideae</taxon>
        <taxon>Panicodae</taxon>
        <taxon>Paniceae</taxon>
        <taxon>Panicinae</taxon>
        <taxon>Panicum</taxon>
        <taxon>Panicum sect. Panicum</taxon>
    </lineage>
</organism>
<feature type="domain" description="CCHC-type" evidence="4">
    <location>
        <begin position="468"/>
        <end position="483"/>
    </location>
</feature>
<dbReference type="InterPro" id="IPR036875">
    <property type="entry name" value="Znf_CCHC_sf"/>
</dbReference>
<dbReference type="AlphaFoldDB" id="A0A2T7CPN0"/>
<feature type="compositionally biased region" description="Polar residues" evidence="3">
    <location>
        <begin position="130"/>
        <end position="143"/>
    </location>
</feature>
<feature type="region of interest" description="Disordered" evidence="3">
    <location>
        <begin position="162"/>
        <end position="197"/>
    </location>
</feature>
<dbReference type="SMART" id="SM00343">
    <property type="entry name" value="ZnF_C2HC"/>
    <property type="match status" value="1"/>
</dbReference>
<keyword evidence="1" id="KW-0862">Zinc</keyword>
<keyword evidence="1" id="KW-0479">Metal-binding</keyword>
<dbReference type="InterPro" id="IPR001878">
    <property type="entry name" value="Znf_CCHC"/>
</dbReference>